<evidence type="ECO:0000256" key="11">
    <source>
        <dbReference type="ARBA" id="ARBA00022840"/>
    </source>
</evidence>
<evidence type="ECO:0000259" key="17">
    <source>
        <dbReference type="PROSITE" id="PS50011"/>
    </source>
</evidence>
<evidence type="ECO:0000256" key="1">
    <source>
        <dbReference type="ARBA" id="ARBA00001946"/>
    </source>
</evidence>
<evidence type="ECO:0000313" key="19">
    <source>
        <dbReference type="Proteomes" id="UP001344447"/>
    </source>
</evidence>
<dbReference type="Proteomes" id="UP001344447">
    <property type="component" value="Unassembled WGS sequence"/>
</dbReference>
<keyword evidence="15" id="KW-0175">Coiled coil</keyword>
<dbReference type="InterPro" id="IPR011009">
    <property type="entry name" value="Kinase-like_dom_sf"/>
</dbReference>
<keyword evidence="11" id="KW-0067">ATP-binding</keyword>
<dbReference type="FunFam" id="1.10.510.10:FF:000207">
    <property type="entry name" value="serine/threonine-protein kinase dst1 isoform X1"/>
    <property type="match status" value="1"/>
</dbReference>
<feature type="domain" description="Protein kinase" evidence="17">
    <location>
        <begin position="12"/>
        <end position="279"/>
    </location>
</feature>
<comment type="catalytic activity">
    <reaction evidence="14">
        <text>L-seryl-[protein] + ATP = O-phospho-L-seryl-[protein] + ADP + H(+)</text>
        <dbReference type="Rhea" id="RHEA:17989"/>
        <dbReference type="Rhea" id="RHEA-COMP:9863"/>
        <dbReference type="Rhea" id="RHEA-COMP:11604"/>
        <dbReference type="ChEBI" id="CHEBI:15378"/>
        <dbReference type="ChEBI" id="CHEBI:29999"/>
        <dbReference type="ChEBI" id="CHEBI:30616"/>
        <dbReference type="ChEBI" id="CHEBI:83421"/>
        <dbReference type="ChEBI" id="CHEBI:456216"/>
        <dbReference type="EC" id="2.7.11.1"/>
    </reaction>
</comment>
<evidence type="ECO:0000256" key="8">
    <source>
        <dbReference type="ARBA" id="ARBA00022723"/>
    </source>
</evidence>
<feature type="compositionally biased region" description="Low complexity" evidence="16">
    <location>
        <begin position="360"/>
        <end position="379"/>
    </location>
</feature>
<evidence type="ECO:0000256" key="12">
    <source>
        <dbReference type="ARBA" id="ARBA00022842"/>
    </source>
</evidence>
<protein>
    <recommendedName>
        <fullName evidence="4">non-specific serine/threonine protein kinase</fullName>
        <ecNumber evidence="4">2.7.11.1</ecNumber>
    </recommendedName>
</protein>
<dbReference type="InterPro" id="IPR048288">
    <property type="entry name" value="PDCD10_N"/>
</dbReference>
<keyword evidence="9" id="KW-0547">Nucleotide-binding</keyword>
<dbReference type="SMART" id="SM00220">
    <property type="entry name" value="S_TKc"/>
    <property type="match status" value="1"/>
</dbReference>
<accession>A0AAN7YXS7</accession>
<dbReference type="GO" id="GO:0046872">
    <property type="term" value="F:metal ion binding"/>
    <property type="evidence" value="ECO:0007669"/>
    <property type="project" value="UniProtKB-KW"/>
</dbReference>
<evidence type="ECO:0000256" key="10">
    <source>
        <dbReference type="ARBA" id="ARBA00022777"/>
    </source>
</evidence>
<proteinExistence type="inferred from homology"/>
<keyword evidence="6" id="KW-0723">Serine/threonine-protein kinase</keyword>
<dbReference type="EC" id="2.7.11.1" evidence="4"/>
<dbReference type="GO" id="GO:0005737">
    <property type="term" value="C:cytoplasm"/>
    <property type="evidence" value="ECO:0007669"/>
    <property type="project" value="UniProtKB-SubCell"/>
</dbReference>
<dbReference type="CDD" id="cd06609">
    <property type="entry name" value="STKc_MST3_like"/>
    <property type="match status" value="1"/>
</dbReference>
<keyword evidence="12" id="KW-0460">Magnesium</keyword>
<evidence type="ECO:0000256" key="13">
    <source>
        <dbReference type="ARBA" id="ARBA00047899"/>
    </source>
</evidence>
<keyword evidence="10" id="KW-0418">Kinase</keyword>
<evidence type="ECO:0000256" key="16">
    <source>
        <dbReference type="SAM" id="MobiDB-lite"/>
    </source>
</evidence>
<dbReference type="InterPro" id="IPR046409">
    <property type="entry name" value="PDC10_dimerisation_sf"/>
</dbReference>
<keyword evidence="5" id="KW-0963">Cytoplasm</keyword>
<keyword evidence="8" id="KW-0479">Metal-binding</keyword>
<dbReference type="PANTHER" id="PTHR48012">
    <property type="entry name" value="STERILE20-LIKE KINASE, ISOFORM B-RELATED"/>
    <property type="match status" value="1"/>
</dbReference>
<evidence type="ECO:0000256" key="15">
    <source>
        <dbReference type="SAM" id="Coils"/>
    </source>
</evidence>
<comment type="similarity">
    <text evidence="3">Belongs to the protein kinase superfamily. STE Ser/Thr protein kinase family. STE20 subfamily.</text>
</comment>
<evidence type="ECO:0000256" key="9">
    <source>
        <dbReference type="ARBA" id="ARBA00022741"/>
    </source>
</evidence>
<feature type="region of interest" description="Disordered" evidence="16">
    <location>
        <begin position="302"/>
        <end position="426"/>
    </location>
</feature>
<dbReference type="PROSITE" id="PS50011">
    <property type="entry name" value="PROTEIN_KINASE_DOM"/>
    <property type="match status" value="1"/>
</dbReference>
<dbReference type="Pfam" id="PF00069">
    <property type="entry name" value="Pkinase"/>
    <property type="match status" value="1"/>
</dbReference>
<keyword evidence="7" id="KW-0808">Transferase</keyword>
<comment type="caution">
    <text evidence="18">The sequence shown here is derived from an EMBL/GenBank/DDBJ whole genome shotgun (WGS) entry which is preliminary data.</text>
</comment>
<evidence type="ECO:0000256" key="7">
    <source>
        <dbReference type="ARBA" id="ARBA00022679"/>
    </source>
</evidence>
<name>A0AAN7YXS7_9MYCE</name>
<dbReference type="Pfam" id="PF20929">
    <property type="entry name" value="PDCD10_N"/>
    <property type="match status" value="1"/>
</dbReference>
<feature type="compositionally biased region" description="Low complexity" evidence="16">
    <location>
        <begin position="390"/>
        <end position="417"/>
    </location>
</feature>
<comment type="subcellular location">
    <subcellularLocation>
        <location evidence="2">Cytoplasm</location>
    </subcellularLocation>
</comment>
<dbReference type="GO" id="GO:0005524">
    <property type="term" value="F:ATP binding"/>
    <property type="evidence" value="ECO:0007669"/>
    <property type="project" value="UniProtKB-KW"/>
</dbReference>
<evidence type="ECO:0000256" key="6">
    <source>
        <dbReference type="ARBA" id="ARBA00022527"/>
    </source>
</evidence>
<evidence type="ECO:0000256" key="3">
    <source>
        <dbReference type="ARBA" id="ARBA00008874"/>
    </source>
</evidence>
<reference evidence="18 19" key="1">
    <citation type="submission" date="2023-11" db="EMBL/GenBank/DDBJ databases">
        <title>Dfirmibasis_genome.</title>
        <authorList>
            <person name="Edelbroek B."/>
            <person name="Kjellin J."/>
            <person name="Jerlstrom-Hultqvist J."/>
            <person name="Soderbom F."/>
        </authorList>
    </citation>
    <scope>NUCLEOTIDE SEQUENCE [LARGE SCALE GENOMIC DNA]</scope>
    <source>
        <strain evidence="18 19">TNS-C-14</strain>
    </source>
</reference>
<feature type="coiled-coil region" evidence="15">
    <location>
        <begin position="48"/>
        <end position="82"/>
    </location>
</feature>
<dbReference type="AlphaFoldDB" id="A0AAN7YXS7"/>
<evidence type="ECO:0000313" key="18">
    <source>
        <dbReference type="EMBL" id="KAK5580282.1"/>
    </source>
</evidence>
<evidence type="ECO:0000256" key="4">
    <source>
        <dbReference type="ARBA" id="ARBA00012513"/>
    </source>
</evidence>
<dbReference type="PANTHER" id="PTHR48012:SF10">
    <property type="entry name" value="FI20177P1"/>
    <property type="match status" value="1"/>
</dbReference>
<comment type="catalytic activity">
    <reaction evidence="13">
        <text>L-threonyl-[protein] + ATP = O-phospho-L-threonyl-[protein] + ADP + H(+)</text>
        <dbReference type="Rhea" id="RHEA:46608"/>
        <dbReference type="Rhea" id="RHEA-COMP:11060"/>
        <dbReference type="Rhea" id="RHEA-COMP:11605"/>
        <dbReference type="ChEBI" id="CHEBI:15378"/>
        <dbReference type="ChEBI" id="CHEBI:30013"/>
        <dbReference type="ChEBI" id="CHEBI:30616"/>
        <dbReference type="ChEBI" id="CHEBI:61977"/>
        <dbReference type="ChEBI" id="CHEBI:456216"/>
        <dbReference type="EC" id="2.7.11.1"/>
    </reaction>
</comment>
<dbReference type="EMBL" id="JAVFKY010000002">
    <property type="protein sequence ID" value="KAK5580282.1"/>
    <property type="molecule type" value="Genomic_DNA"/>
</dbReference>
<dbReference type="Gene3D" id="1.10.12.70">
    <property type="match status" value="1"/>
</dbReference>
<dbReference type="InterPro" id="IPR000719">
    <property type="entry name" value="Prot_kinase_dom"/>
</dbReference>
<gene>
    <name evidence="18" type="ORF">RB653_000298</name>
</gene>
<dbReference type="InterPro" id="IPR050629">
    <property type="entry name" value="STE20/SPS1-PAK"/>
</dbReference>
<feature type="compositionally biased region" description="Low complexity" evidence="16">
    <location>
        <begin position="332"/>
        <end position="352"/>
    </location>
</feature>
<evidence type="ECO:0000256" key="14">
    <source>
        <dbReference type="ARBA" id="ARBA00048679"/>
    </source>
</evidence>
<sequence>MASKKGDPEELYIKQEKIGKGSFGEVFKGYISCFKIDDYEDKSIYSINKKTNETIAIKTIDLEDAEDEIEDIQQEINVLSQCESPFVTKYYGSFLKGSKLWIIMEYLAGGSVLDLMKPGPFDEGYIAIILRELLKGLEYLHSEGKIHRDIKAANVLLSASGDVKLADFGVSGQLTDQMTKRNTFVGTPFWMAPEVIKQTGYDSKADIWSMGITALEMAKGEPPRADLHPMRALFLIPKDPPPTLEGNFSKGFKEFCALCLNKDPNQRPTAKDLLKHKFIKAAKKTSSLTDLIERRQKWLQLNGNNAEDENDDIDRDSKANDEDDGWEFPTIKQKSPVTVQQQQQQTPQKPTVASTPTKEQQSTPVTTSQPPVTTTTTTPAETKGRSDSQNTPVKTTVAATTAPATTPTSNAPTSTTPNGAAVTQQQAPRASALTSVIYPVLSKLLKNTSDENVINALAQLKMAFDNAEKAKPGITHSLIAQIIETLKR</sequence>
<keyword evidence="19" id="KW-1185">Reference proteome</keyword>
<evidence type="ECO:0000256" key="5">
    <source>
        <dbReference type="ARBA" id="ARBA00022490"/>
    </source>
</evidence>
<organism evidence="18 19">
    <name type="scientific">Dictyostelium firmibasis</name>
    <dbReference type="NCBI Taxonomy" id="79012"/>
    <lineage>
        <taxon>Eukaryota</taxon>
        <taxon>Amoebozoa</taxon>
        <taxon>Evosea</taxon>
        <taxon>Eumycetozoa</taxon>
        <taxon>Dictyostelia</taxon>
        <taxon>Dictyosteliales</taxon>
        <taxon>Dictyosteliaceae</taxon>
        <taxon>Dictyostelium</taxon>
    </lineage>
</organism>
<dbReference type="SUPFAM" id="SSF56112">
    <property type="entry name" value="Protein kinase-like (PK-like)"/>
    <property type="match status" value="1"/>
</dbReference>
<dbReference type="GO" id="GO:0004674">
    <property type="term" value="F:protein serine/threonine kinase activity"/>
    <property type="evidence" value="ECO:0007669"/>
    <property type="project" value="UniProtKB-KW"/>
</dbReference>
<dbReference type="Gene3D" id="1.10.510.10">
    <property type="entry name" value="Transferase(Phosphotransferase) domain 1"/>
    <property type="match status" value="1"/>
</dbReference>
<dbReference type="Gene3D" id="3.30.200.20">
    <property type="entry name" value="Phosphorylase Kinase, domain 1"/>
    <property type="match status" value="1"/>
</dbReference>
<comment type="cofactor">
    <cofactor evidence="1">
        <name>Mg(2+)</name>
        <dbReference type="ChEBI" id="CHEBI:18420"/>
    </cofactor>
</comment>
<evidence type="ECO:0000256" key="2">
    <source>
        <dbReference type="ARBA" id="ARBA00004496"/>
    </source>
</evidence>